<dbReference type="PROSITE" id="PS50969">
    <property type="entry name" value="FCP1"/>
    <property type="match status" value="1"/>
</dbReference>
<organism evidence="4 5">
    <name type="scientific">Caulochytrium protostelioides</name>
    <dbReference type="NCBI Taxonomy" id="1555241"/>
    <lineage>
        <taxon>Eukaryota</taxon>
        <taxon>Fungi</taxon>
        <taxon>Fungi incertae sedis</taxon>
        <taxon>Chytridiomycota</taxon>
        <taxon>Chytridiomycota incertae sedis</taxon>
        <taxon>Chytridiomycetes</taxon>
        <taxon>Caulochytriales</taxon>
        <taxon>Caulochytriaceae</taxon>
        <taxon>Caulochytrium</taxon>
    </lineage>
</organism>
<name>A0A4P9XDZ4_9FUNG</name>
<evidence type="ECO:0000313" key="4">
    <source>
        <dbReference type="EMBL" id="RKP03712.1"/>
    </source>
</evidence>
<dbReference type="InterPro" id="IPR004274">
    <property type="entry name" value="FCP1_dom"/>
</dbReference>
<accession>A0A4P9XDZ4</accession>
<keyword evidence="1" id="KW-0811">Translocation</keyword>
<dbReference type="InterPro" id="IPR023214">
    <property type="entry name" value="HAD_sf"/>
</dbReference>
<dbReference type="Pfam" id="PF03031">
    <property type="entry name" value="NIF"/>
    <property type="match status" value="1"/>
</dbReference>
<dbReference type="OrthoDB" id="287041at2759"/>
<evidence type="ECO:0000256" key="1">
    <source>
        <dbReference type="RuleBase" id="RU365079"/>
    </source>
</evidence>
<dbReference type="PANTHER" id="PTHR12210">
    <property type="entry name" value="DULLARD PROTEIN PHOSPHATASE"/>
    <property type="match status" value="1"/>
</dbReference>
<sequence>MGQQAELVIFSSDPGYIAEPIVRALDPYQMAMYNLYREHCHQGATPVKDLSRLNRRESAILTVDVDPKKHALQPQNGIVVPKWNGDPNDRYLYTLMDTLTEMLIFAQSQRGTPRGSLPELLTEMRGGRRDDSTPDVVATWTAFKQKARAEYAAVEAQRASERQQKGGLAAWLTGASIMSAQNAHAPPSNPIDRAEFLAREDRAVWARDREKNLAAIRLQHKQQEQQIIAMTENMKAEKKRLFDYMFAPPMAPAAAGAAPPAAPPSA</sequence>
<evidence type="ECO:0000313" key="5">
    <source>
        <dbReference type="Proteomes" id="UP000274922"/>
    </source>
</evidence>
<reference evidence="5" key="1">
    <citation type="journal article" date="2018" name="Nat. Microbiol.">
        <title>Leveraging single-cell genomics to expand the fungal tree of life.</title>
        <authorList>
            <person name="Ahrendt S.R."/>
            <person name="Quandt C.A."/>
            <person name="Ciobanu D."/>
            <person name="Clum A."/>
            <person name="Salamov A."/>
            <person name="Andreopoulos B."/>
            <person name="Cheng J.F."/>
            <person name="Woyke T."/>
            <person name="Pelin A."/>
            <person name="Henrissat B."/>
            <person name="Reynolds N.K."/>
            <person name="Benny G.L."/>
            <person name="Smith M.E."/>
            <person name="James T.Y."/>
            <person name="Grigoriev I.V."/>
        </authorList>
    </citation>
    <scope>NUCLEOTIDE SEQUENCE [LARGE SCALE GENOMIC DNA]</scope>
    <source>
        <strain evidence="5">ATCC 52028</strain>
    </source>
</reference>
<keyword evidence="2" id="KW-0175">Coiled coil</keyword>
<dbReference type="SMART" id="SM00577">
    <property type="entry name" value="CPDc"/>
    <property type="match status" value="1"/>
</dbReference>
<comment type="function">
    <text evidence="1">Essential component of the TIM23 complex, a complex that mediates the translocation of transit peptide-containing proteins across the mitochondrial inner membrane.</text>
</comment>
<dbReference type="InterPro" id="IPR050365">
    <property type="entry name" value="TIM50"/>
</dbReference>
<evidence type="ECO:0000259" key="3">
    <source>
        <dbReference type="PROSITE" id="PS50969"/>
    </source>
</evidence>
<dbReference type="Gene3D" id="3.40.50.1000">
    <property type="entry name" value="HAD superfamily/HAD-like"/>
    <property type="match status" value="1"/>
</dbReference>
<proteinExistence type="inferred from homology"/>
<feature type="coiled-coil region" evidence="2">
    <location>
        <begin position="206"/>
        <end position="240"/>
    </location>
</feature>
<dbReference type="AlphaFoldDB" id="A0A4P9XDZ4"/>
<comment type="subunit">
    <text evidence="1">Component of the TIM23 complex.</text>
</comment>
<keyword evidence="1" id="KW-0496">Mitochondrion</keyword>
<evidence type="ECO:0000256" key="2">
    <source>
        <dbReference type="SAM" id="Coils"/>
    </source>
</evidence>
<dbReference type="GO" id="GO:0015031">
    <property type="term" value="P:protein transport"/>
    <property type="evidence" value="ECO:0007669"/>
    <property type="project" value="UniProtKB-KW"/>
</dbReference>
<keyword evidence="1" id="KW-0809">Transit peptide</keyword>
<dbReference type="InterPro" id="IPR036412">
    <property type="entry name" value="HAD-like_sf"/>
</dbReference>
<dbReference type="GO" id="GO:0005744">
    <property type="term" value="C:TIM23 mitochondrial import inner membrane translocase complex"/>
    <property type="evidence" value="ECO:0007669"/>
    <property type="project" value="UniProtKB-UniRule"/>
</dbReference>
<protein>
    <recommendedName>
        <fullName evidence="1">Mitochondrial import inner membrane translocase subunit TIM50</fullName>
    </recommendedName>
</protein>
<feature type="domain" description="FCP1 homology" evidence="3">
    <location>
        <begin position="1"/>
        <end position="102"/>
    </location>
</feature>
<keyword evidence="1" id="KW-0653">Protein transport</keyword>
<keyword evidence="1" id="KW-0813">Transport</keyword>
<comment type="subcellular location">
    <subcellularLocation>
        <location evidence="1">Mitochondrion inner membrane</location>
        <topology evidence="1">Single-pass membrane protein</topology>
    </subcellularLocation>
</comment>
<dbReference type="SUPFAM" id="SSF56784">
    <property type="entry name" value="HAD-like"/>
    <property type="match status" value="1"/>
</dbReference>
<comment type="similarity">
    <text evidence="1">Belongs to the TIM50 family.</text>
</comment>
<keyword evidence="5" id="KW-1185">Reference proteome</keyword>
<dbReference type="Proteomes" id="UP000274922">
    <property type="component" value="Unassembled WGS sequence"/>
</dbReference>
<dbReference type="EMBL" id="ML014119">
    <property type="protein sequence ID" value="RKP03712.1"/>
    <property type="molecule type" value="Genomic_DNA"/>
</dbReference>
<gene>
    <name evidence="4" type="ORF">CXG81DRAFT_9154</name>
</gene>
<dbReference type="STRING" id="1555241.A0A4P9XDZ4"/>